<sequence>MKKIRFPTIDPTVRRLLIFLSTVTIGSVFILYDVPTELLVVGTVAAGCLTLFIFGAAHLSDLKPSQIKKAIREFRAGKKKAEGPVQVGTEKKQGKGIVASLRSACAQLPGAFGDSAGRLKTTLFHKDEKIKEIDSALEAAMAAPGGAPEAVREAGGPGGGLDLGDDEFGDEDLEGLDLGEGGLAVSGHGLDIPLDAEVPGAAVDASAVSAILEAHAEELEEFAELGEIEDLDNDLSEDLEGLDEVDLDSLDLSDADIDGIQPEPEDEEEDSSLTEALQADLAPQPDAGGGAAPAAGEEGGSGGPDMLAFATGSGDPNDLMSLLKDDVKKKRAEDHDSLLRDLKGKKFEAENLAGELEETLGMLRTKTVKKSKVHSNE</sequence>
<gene>
    <name evidence="3" type="ORF">E2N92_12810</name>
</gene>
<evidence type="ECO:0000313" key="4">
    <source>
        <dbReference type="Proteomes" id="UP000826709"/>
    </source>
</evidence>
<dbReference type="AlphaFoldDB" id="A0A8G1EGW1"/>
<accession>A0A8G1EGW1</accession>
<proteinExistence type="predicted"/>
<dbReference type="KEGG" id="mfk:E2N92_12810"/>
<feature type="compositionally biased region" description="Acidic residues" evidence="1">
    <location>
        <begin position="245"/>
        <end position="272"/>
    </location>
</feature>
<dbReference type="Proteomes" id="UP000826709">
    <property type="component" value="Chromosome"/>
</dbReference>
<reference evidence="3" key="1">
    <citation type="journal article" date="2005" name="Int. J. Syst. Evol. Microbiol.">
        <title>Methanofollis formosanus sp. nov., isolated from a fish pond.</title>
        <authorList>
            <person name="Wu S.Y."/>
            <person name="Chen S.C."/>
            <person name="Lai M.C."/>
        </authorList>
    </citation>
    <scope>NUCLEOTIDE SEQUENCE</scope>
    <source>
        <strain evidence="3">ML15</strain>
    </source>
</reference>
<reference evidence="3" key="2">
    <citation type="submission" date="2019-03" db="EMBL/GenBank/DDBJ databases">
        <authorList>
            <person name="Chen S.-C."/>
            <person name="Wu S.-Y."/>
            <person name="Lai M.-C."/>
        </authorList>
    </citation>
    <scope>NUCLEOTIDE SEQUENCE</scope>
    <source>
        <strain evidence="3">ML15</strain>
    </source>
</reference>
<feature type="region of interest" description="Disordered" evidence="1">
    <location>
        <begin position="245"/>
        <end position="322"/>
    </location>
</feature>
<dbReference type="OrthoDB" id="111478at2157"/>
<feature type="transmembrane region" description="Helical" evidence="2">
    <location>
        <begin position="12"/>
        <end position="32"/>
    </location>
</feature>
<evidence type="ECO:0000313" key="3">
    <source>
        <dbReference type="EMBL" id="QYZ80248.1"/>
    </source>
</evidence>
<name>A0A8G1EGW1_9EURY</name>
<dbReference type="RefSeq" id="WP_220681558.1">
    <property type="nucleotide sequence ID" value="NZ_CP037968.1"/>
</dbReference>
<evidence type="ECO:0000256" key="1">
    <source>
        <dbReference type="SAM" id="MobiDB-lite"/>
    </source>
</evidence>
<keyword evidence="2" id="KW-1133">Transmembrane helix</keyword>
<feature type="transmembrane region" description="Helical" evidence="2">
    <location>
        <begin position="38"/>
        <end position="59"/>
    </location>
</feature>
<protein>
    <submittedName>
        <fullName evidence="3">Uncharacterized protein</fullName>
    </submittedName>
</protein>
<organism evidence="3 4">
    <name type="scientific">Methanofollis formosanus</name>
    <dbReference type="NCBI Taxonomy" id="299308"/>
    <lineage>
        <taxon>Archaea</taxon>
        <taxon>Methanobacteriati</taxon>
        <taxon>Methanobacteriota</taxon>
        <taxon>Stenosarchaea group</taxon>
        <taxon>Methanomicrobia</taxon>
        <taxon>Methanomicrobiales</taxon>
        <taxon>Methanomicrobiaceae</taxon>
        <taxon>Methanofollis</taxon>
    </lineage>
</organism>
<evidence type="ECO:0000256" key="2">
    <source>
        <dbReference type="SAM" id="Phobius"/>
    </source>
</evidence>
<keyword evidence="2" id="KW-0472">Membrane</keyword>
<dbReference type="EMBL" id="CP037968">
    <property type="protein sequence ID" value="QYZ80248.1"/>
    <property type="molecule type" value="Genomic_DNA"/>
</dbReference>
<feature type="compositionally biased region" description="Gly residues" evidence="1">
    <location>
        <begin position="287"/>
        <end position="303"/>
    </location>
</feature>
<keyword evidence="4" id="KW-1185">Reference proteome</keyword>
<keyword evidence="2" id="KW-0812">Transmembrane</keyword>